<protein>
    <submittedName>
        <fullName evidence="2">Uncharacterized protein</fullName>
    </submittedName>
</protein>
<sequence length="289" mass="33681">MEDSSDFEHIKTDYLMYKIMYSALEKMIETNSFESGLKEKLLYLINPISKENLTELELDSTYNLGLSNSDHSVEKKPFNLLGLSPDIVSELNTPSFTPQELSLIQKIYLKELSEYLKELSENRIELAATALPDTSKDGQTFEESLELAKDINELVLDNNSESANIVHLQNDLIKLKYKTIPTNELKRVEEYEKQKLQETLKLASDLYEETLNIIYPSEDCKIKMEEEVRALKEELKEINKSIEELSQKKEMYQKAGKELMDIVKEYKEIKKKKMMIKMTLEEIKKQKLP</sequence>
<evidence type="ECO:0000313" key="2">
    <source>
        <dbReference type="EMBL" id="KAK9508705.1"/>
    </source>
</evidence>
<dbReference type="AlphaFoldDB" id="A0AAW1DG63"/>
<proteinExistence type="predicted"/>
<keyword evidence="1" id="KW-0175">Coiled coil</keyword>
<name>A0AAW1DG63_9HEMI</name>
<comment type="caution">
    <text evidence="2">The sequence shown here is derived from an EMBL/GenBank/DDBJ whole genome shotgun (WGS) entry which is preliminary data.</text>
</comment>
<evidence type="ECO:0000313" key="3">
    <source>
        <dbReference type="Proteomes" id="UP001461498"/>
    </source>
</evidence>
<dbReference type="EMBL" id="JAPXFL010000003">
    <property type="protein sequence ID" value="KAK9508705.1"/>
    <property type="molecule type" value="Genomic_DNA"/>
</dbReference>
<reference evidence="2 3" key="1">
    <citation type="submission" date="2022-12" db="EMBL/GenBank/DDBJ databases">
        <title>Chromosome-level genome assembly of true bugs.</title>
        <authorList>
            <person name="Ma L."/>
            <person name="Li H."/>
        </authorList>
    </citation>
    <scope>NUCLEOTIDE SEQUENCE [LARGE SCALE GENOMIC DNA]</scope>
    <source>
        <strain evidence="2">Lab_2022b</strain>
    </source>
</reference>
<evidence type="ECO:0000256" key="1">
    <source>
        <dbReference type="SAM" id="Coils"/>
    </source>
</evidence>
<dbReference type="Proteomes" id="UP001461498">
    <property type="component" value="Unassembled WGS sequence"/>
</dbReference>
<organism evidence="2 3">
    <name type="scientific">Rhynocoris fuscipes</name>
    <dbReference type="NCBI Taxonomy" id="488301"/>
    <lineage>
        <taxon>Eukaryota</taxon>
        <taxon>Metazoa</taxon>
        <taxon>Ecdysozoa</taxon>
        <taxon>Arthropoda</taxon>
        <taxon>Hexapoda</taxon>
        <taxon>Insecta</taxon>
        <taxon>Pterygota</taxon>
        <taxon>Neoptera</taxon>
        <taxon>Paraneoptera</taxon>
        <taxon>Hemiptera</taxon>
        <taxon>Heteroptera</taxon>
        <taxon>Panheteroptera</taxon>
        <taxon>Cimicomorpha</taxon>
        <taxon>Reduviidae</taxon>
        <taxon>Harpactorinae</taxon>
        <taxon>Harpactorini</taxon>
        <taxon>Rhynocoris</taxon>
    </lineage>
</organism>
<accession>A0AAW1DG63</accession>
<gene>
    <name evidence="2" type="ORF">O3M35_006197</name>
</gene>
<feature type="coiled-coil region" evidence="1">
    <location>
        <begin position="221"/>
        <end position="286"/>
    </location>
</feature>
<keyword evidence="3" id="KW-1185">Reference proteome</keyword>